<feature type="region of interest" description="Disordered" evidence="2">
    <location>
        <begin position="3090"/>
        <end position="3119"/>
    </location>
</feature>
<feature type="compositionally biased region" description="Polar residues" evidence="2">
    <location>
        <begin position="1433"/>
        <end position="1454"/>
    </location>
</feature>
<feature type="compositionally biased region" description="Low complexity" evidence="2">
    <location>
        <begin position="1847"/>
        <end position="1858"/>
    </location>
</feature>
<feature type="compositionally biased region" description="Low complexity" evidence="2">
    <location>
        <begin position="2514"/>
        <end position="2533"/>
    </location>
</feature>
<feature type="compositionally biased region" description="Basic and acidic residues" evidence="2">
    <location>
        <begin position="1149"/>
        <end position="1160"/>
    </location>
</feature>
<feature type="region of interest" description="Disordered" evidence="2">
    <location>
        <begin position="901"/>
        <end position="928"/>
    </location>
</feature>
<evidence type="ECO:0000313" key="3">
    <source>
        <dbReference type="EMBL" id="GFT23019.1"/>
    </source>
</evidence>
<feature type="compositionally biased region" description="Low complexity" evidence="2">
    <location>
        <begin position="1225"/>
        <end position="1234"/>
    </location>
</feature>
<gene>
    <name evidence="3" type="primary">AVEN_127801_1</name>
    <name evidence="3" type="ORF">NPIL_520652</name>
</gene>
<feature type="compositionally biased region" description="Polar residues" evidence="2">
    <location>
        <begin position="2624"/>
        <end position="2633"/>
    </location>
</feature>
<comment type="caution">
    <text evidence="3">The sequence shown here is derived from an EMBL/GenBank/DDBJ whole genome shotgun (WGS) entry which is preliminary data.</text>
</comment>
<feature type="region of interest" description="Disordered" evidence="2">
    <location>
        <begin position="1837"/>
        <end position="1883"/>
    </location>
</feature>
<evidence type="ECO:0008006" key="5">
    <source>
        <dbReference type="Google" id="ProtNLM"/>
    </source>
</evidence>
<feature type="region of interest" description="Disordered" evidence="2">
    <location>
        <begin position="1425"/>
        <end position="1509"/>
    </location>
</feature>
<feature type="region of interest" description="Disordered" evidence="2">
    <location>
        <begin position="808"/>
        <end position="830"/>
    </location>
</feature>
<feature type="compositionally biased region" description="Polar residues" evidence="2">
    <location>
        <begin position="1236"/>
        <end position="1248"/>
    </location>
</feature>
<dbReference type="EMBL" id="BMAW01059831">
    <property type="protein sequence ID" value="GFT23019.1"/>
    <property type="molecule type" value="Genomic_DNA"/>
</dbReference>
<keyword evidence="1" id="KW-0175">Coiled coil</keyword>
<feature type="compositionally biased region" description="Polar residues" evidence="2">
    <location>
        <begin position="1859"/>
        <end position="1879"/>
    </location>
</feature>
<feature type="compositionally biased region" description="Basic and acidic residues" evidence="2">
    <location>
        <begin position="1455"/>
        <end position="1484"/>
    </location>
</feature>
<feature type="compositionally biased region" description="Polar residues" evidence="2">
    <location>
        <begin position="2998"/>
        <end position="3008"/>
    </location>
</feature>
<evidence type="ECO:0000313" key="4">
    <source>
        <dbReference type="Proteomes" id="UP000887013"/>
    </source>
</evidence>
<dbReference type="OrthoDB" id="365605at2759"/>
<keyword evidence="4" id="KW-1185">Reference proteome</keyword>
<feature type="region of interest" description="Disordered" evidence="2">
    <location>
        <begin position="2997"/>
        <end position="3058"/>
    </location>
</feature>
<feature type="compositionally biased region" description="Low complexity" evidence="2">
    <location>
        <begin position="2471"/>
        <end position="2483"/>
    </location>
</feature>
<accession>A0A8X6NNT3</accession>
<feature type="region of interest" description="Disordered" evidence="2">
    <location>
        <begin position="1225"/>
        <end position="1274"/>
    </location>
</feature>
<feature type="compositionally biased region" description="Basic and acidic residues" evidence="2">
    <location>
        <begin position="919"/>
        <end position="928"/>
    </location>
</feature>
<protein>
    <recommendedName>
        <fullName evidence="5">VWFC domain-containing protein</fullName>
    </recommendedName>
</protein>
<feature type="region of interest" description="Disordered" evidence="2">
    <location>
        <begin position="2456"/>
        <end position="2496"/>
    </location>
</feature>
<dbReference type="Proteomes" id="UP000887013">
    <property type="component" value="Unassembled WGS sequence"/>
</dbReference>
<feature type="region of interest" description="Disordered" evidence="2">
    <location>
        <begin position="1288"/>
        <end position="1388"/>
    </location>
</feature>
<evidence type="ECO:0000256" key="2">
    <source>
        <dbReference type="SAM" id="MobiDB-lite"/>
    </source>
</evidence>
<sequence length="3625" mass="405337">MMCFFFTDYLRDPKNETISSQGTCFYNGTWFQEKEELPTRGLCLICHCFPGFVEPNAFTCSVIDCPWEDYHRRFPGCTPIYADRDCCPIGWECDYGTQNPGQQLSKGPQCDCEWRYLKHYEAKGCRPVYEEKPQTDKPSCTCPWRFDCSQADEIHADDRVCLYKKHVYPVGSKIPTTNPCETCSCATDYFTQAATISCTTTECPAVYSQTPLPEGCHYVYKENQCCPTSVECPTAQKDNMYQVPACEYKGKMYYEGEQIYPDEDPCLICLCNQNWTGINSSSCRQHDCMLERDARKLKQGCIPIYHEKTCCPIDYHCADDDFDFKSNRGASFKSDDDEDEMCFFESRYYPIGHVLDIKHPTNCVTCTCKTPPDFTCIHSSCPPPPNNDYTNCRAVYKPHSCCPDYTCEEKTNTLCPDPICKGTNCWLVKQENGCQICRCKSRCMPCPPMCQPENPDNECSGCICQINSTALFDVENTKNEDLNEEKQKDSYQQLIQECKKMQCSSDERCMLVEQKCDKEPCLPIPKCEKVSFGCGQSSCPEGCAEIGSYENNCPLCYCKEQIKEPQYKLTCRVQSCEENCVLTGRDEGGCPVCKCPQGNLEERACASSPCRGFNCTMIVNSLGCAECRCQLSCKPRECPLGCDLDLDVSENNGLECGCQCKNSTTAVEYIHSKPIPETCKNIDCQGQNCTIGEDKSDCPYCNCKAPCPTPVCQEGCQVEKTTQPGRCPGCVCKLSRSIRDNKAKECPPPTCLGYNCSVITGENGCQKCLCESPCEEAPQCPSHCKLETNVPEGRCRGCVCSFGEQADSNNKPHRGGGKVPEGEDNDVEPEKREDLEADFIPLPGKELVPGVDKIFLIHGDNDQDQYAGVPGYHYDGGHAYPVFGEPLESGLYNVDDHIPGEFESSLPDEAREEVDEGTSENRNEEADYAHDEEGFVPEYAEEKAMEDDEDEKCAQKNCPEGQKCVIRRLQCIRTPCPTIPVCIDVEPRCPIPMCAIGCMVMKWDDEVCPSCFCGIIRGAEGRVCPRTRCMGRRCYNVIGDDGCPQCKCDSICIPPKCTDGCFVEKEAPAGKCPTCTCPDRSSVVQPIIPGTSPADNTTGPIVENGSETEKVEDSEDSESNDKILPAAEETDDIQGRDPSVLSGDGPSRAQEKPESVDRNKLLEEDLATEFYNTLAEIEEEVKSSELTTVTVNLPTTIDAADIFDISSTNAPKNVVTEAEIQKYTTLSSDSPDSTTEQKPTTLSLNSADENLPVTSKPCMIKPNTSGDQEDVKPIQNSEIPAEGITYFTVSTNEKVTPPPKTTSPNRIPSTRKPQRRPVTPSNKNPSDRLKPQSVNNRIKPKPPSNADSKRPSNSHSSSSSSSQLLRPVPKPQDFESYIDDGEHEEDMKPILQNLQQLMSNLHHVLSSHQRPSNIEEAFEKLQSNLRPPAKIPENSTSSDKPFSLQDKNSVINKKNQSEIENQEKGTDYQNNKHLESNKNSEAPDQKLSSENTDENVTDAQTSSDQTPQSYQNAALQQQYFVNPNILSSQSLPNQQVVPSILQQGVQSQFHLYPQFPYQNSQSNIQAMGIVQPQIPYQSHLQSLYNGGQNPIFNGQPQTPYYPSIQHPSFITSVNPFHSDQYTQAQKQQLLLTNIPIPPSLQQQLNAGTQTLGFLQHLLNQNNPFYQQQLLKIQQQQQMNIQSTDNKPVGNLGVIQEPSLFQTSTSLNEKETMNTAQSQQQNIYGDNQVLSNQQQLENAEVESQHSYPFTSINEQVAPSIGQVTQQNVVSSNDQQQEQQQVLINSSQPVNIPVQQQHEINTSLPQVPAVIGDLNVISSNHRPSTQILEQDNVNISQPMPAFPAILGNSSDSLTSTEGSSFLNTSENTEHSQINSPTSDTIFNHHAPQGQQTDLFQSNQQLPVTSFQGTISHQQPQLNGFSQQQQQHLENLAQQYQQLQEQLNQLQSTQQQYVASKPDPLKPSNASFDNEPQNVLIQTQNSNISTLSHQQQQFQQTLQQTTNAALQEQTIRVAGTENIPPQQFQNADQVNIPSSFASNLPQGPLENNVQYQTTEGKDGSKPINVHQSYISNHNAPLLGQQQFHQIYEHSVAQLPSNQQATIHTEQIISQNNALANQQQNQEQTQHIISQEIPQNQPQIENQRNQYLHNPQVISSYNEQAVHHQTQQYNLNKVEAPVNPLQITQHQQMNAILNQQPTISDEKQHVSSSSSLFLPQQINNGHGSGSNIYVGSPQQIYNPQNSFAQTSLNQQQNNNQPDIYVQEKPLQTELNPSQPILPVNGLVNQQINQQYGNLNFSSTPDQSIQQQNTYFQYNTFTQPQAQFQGQYGIHPTQHQTQQFQGNSQYNHLQTQMQNTLSSQSTLSSQQFLNAEDKLENLHKAHNETNAANFSVPGYQSTIPSQQQTYIHGSWNNPQQQTIQQIQHVQQQGTLQLQQHSSNENPLPGSYQGTEQQYLQQQNQNLGSNDRPIPEAYPSQQQFHIQQQGSQQHYVPNETPLPHANQNQQQQFNANQKPLSETYQGQQQHYLPQQQQFQQHQFNSNEKPLPGSYPAQQQYQPHIPQQTNGQQYQPLITQQTNGQQYQPHIPQQTNGQQQQYINQQQHYQQQQNIQQFNQPQMHLQQQQNSQQQYLNSNERPSSDFQTHQFLNTHNASIHSGQQQQGQIISTQQFVANEKPLISQSGTYIQQSYNTPVLPVYQVNQIPQQQNQIIPQQQFVGNEKPLIPVQPIQHQQQFVGTEKPLISVQPIQPQQQFVGNENPLISVQPIQHQQHFNANEKPLTPMQQSQHQFNQPPVLQVQTIQQNQNIQQNSFDPNTIVQQQGQQQYLISQAASTNILPLEKDNTELTQNLHMQVNGPFIQSQQTSTQQDQVNSEDAGYLNNPLHQQYVDSENNDPSQHEFQDQDDTDFSEENLDQDLIDYSNSEVDQNQQSFLNADPTPIVQTHNVQQHNVEDKYSALKPLAQIVTAEPPSNQHHHQSEDNVSILGPNEAAPIQQVLEDLKPKQNDTTYQSNSPNVAHKPPSSLKTRPGSVVRPHFAAMTPKTTTTPPSNHDLFPAPSRPINNKPSIQQQDLIDQEFVEDDSPQEMEAFDYEDFEVPESTTISTSEPIFPYRKPLTPSQQEPTNEPPVHLYQSTNSEPLQHEILENFDNHQPDSVRRPIDQQQIIDEFKSTSQKYFFMRTSTTPRPYSKFPLTPNAFASFSTVSPTAEAYSASKYSTKTPLSPIPSYQCPTPHCNGYNCSLIRGSDGCQKCVCDSPCAPCPQHCVKTKTLSEGRCPICDCTVAPPLAMASPTHRCPPVDCNGSNCRKVRDNDGCMTCICDPKCVEPQCDPGCEVLRDVPPGQCPGCVCRVTVVQAVVPRPRPCSAIICGKNCKETRGPDGCPSCVCNPECPPPKCDRGCTVQTDVAAGQCPTCVCTNFADDDDDDDDDLYCPNLFCSEYGCREIPGPAGCPICMCDPICKTPVCEPGCQVVSDKYHGRCPVCLCSNPINGSSAAEPTFSNVQQNNVKTVPVVQHPEQEQAQVTFSGLIEAVEAEEEPTASTLHTTVTVELDTFTEEQTTEPTTEEPTTTCPAPVCSGLRCSMEMGDDGCEVCKCKYKCPKPKCVGNCYAETNAPSHRCPGCVCPTRSKPPKY</sequence>
<feature type="region of interest" description="Disordered" evidence="2">
    <location>
        <begin position="2570"/>
        <end position="2633"/>
    </location>
</feature>
<reference evidence="3" key="1">
    <citation type="submission" date="2020-08" db="EMBL/GenBank/DDBJ databases">
        <title>Multicomponent nature underlies the extraordinary mechanical properties of spider dragline silk.</title>
        <authorList>
            <person name="Kono N."/>
            <person name="Nakamura H."/>
            <person name="Mori M."/>
            <person name="Yoshida Y."/>
            <person name="Ohtoshi R."/>
            <person name="Malay A.D."/>
            <person name="Moran D.A.P."/>
            <person name="Tomita M."/>
            <person name="Numata K."/>
            <person name="Arakawa K."/>
        </authorList>
    </citation>
    <scope>NUCLEOTIDE SEQUENCE</scope>
</reference>
<feature type="compositionally biased region" description="Polar residues" evidence="2">
    <location>
        <begin position="1497"/>
        <end position="1509"/>
    </location>
</feature>
<name>A0A8X6NNT3_NEPPI</name>
<feature type="region of interest" description="Disordered" evidence="2">
    <location>
        <begin position="2423"/>
        <end position="2443"/>
    </location>
</feature>
<organism evidence="3 4">
    <name type="scientific">Nephila pilipes</name>
    <name type="common">Giant wood spider</name>
    <name type="synonym">Nephila maculata</name>
    <dbReference type="NCBI Taxonomy" id="299642"/>
    <lineage>
        <taxon>Eukaryota</taxon>
        <taxon>Metazoa</taxon>
        <taxon>Ecdysozoa</taxon>
        <taxon>Arthropoda</taxon>
        <taxon>Chelicerata</taxon>
        <taxon>Arachnida</taxon>
        <taxon>Araneae</taxon>
        <taxon>Araneomorphae</taxon>
        <taxon>Entelegynae</taxon>
        <taxon>Araneoidea</taxon>
        <taxon>Nephilidae</taxon>
        <taxon>Nephila</taxon>
    </lineage>
</organism>
<feature type="region of interest" description="Disordered" evidence="2">
    <location>
        <begin position="1086"/>
        <end position="1160"/>
    </location>
</feature>
<feature type="compositionally biased region" description="Low complexity" evidence="2">
    <location>
        <begin position="2577"/>
        <end position="2623"/>
    </location>
</feature>
<proteinExistence type="predicted"/>
<feature type="compositionally biased region" description="Low complexity" evidence="2">
    <location>
        <begin position="1353"/>
        <end position="1362"/>
    </location>
</feature>
<feature type="coiled-coil region" evidence="1">
    <location>
        <begin position="1919"/>
        <end position="1953"/>
    </location>
</feature>
<evidence type="ECO:0000256" key="1">
    <source>
        <dbReference type="SAM" id="Coils"/>
    </source>
</evidence>
<feature type="region of interest" description="Disordered" evidence="2">
    <location>
        <begin position="2508"/>
        <end position="2548"/>
    </location>
</feature>